<organism evidence="2">
    <name type="scientific">Arundo donax</name>
    <name type="common">Giant reed</name>
    <name type="synonym">Donax arundinaceus</name>
    <dbReference type="NCBI Taxonomy" id="35708"/>
    <lineage>
        <taxon>Eukaryota</taxon>
        <taxon>Viridiplantae</taxon>
        <taxon>Streptophyta</taxon>
        <taxon>Embryophyta</taxon>
        <taxon>Tracheophyta</taxon>
        <taxon>Spermatophyta</taxon>
        <taxon>Magnoliopsida</taxon>
        <taxon>Liliopsida</taxon>
        <taxon>Poales</taxon>
        <taxon>Poaceae</taxon>
        <taxon>PACMAD clade</taxon>
        <taxon>Arundinoideae</taxon>
        <taxon>Arundineae</taxon>
        <taxon>Arundo</taxon>
    </lineage>
</organism>
<reference evidence="2" key="1">
    <citation type="submission" date="2014-09" db="EMBL/GenBank/DDBJ databases">
        <authorList>
            <person name="Magalhaes I.L.F."/>
            <person name="Oliveira U."/>
            <person name="Santos F.R."/>
            <person name="Vidigal T.H.D.A."/>
            <person name="Brescovit A.D."/>
            <person name="Santos A.J."/>
        </authorList>
    </citation>
    <scope>NUCLEOTIDE SEQUENCE</scope>
    <source>
        <tissue evidence="2">Shoot tissue taken approximately 20 cm above the soil surface</tissue>
    </source>
</reference>
<feature type="region of interest" description="Disordered" evidence="1">
    <location>
        <begin position="1"/>
        <end position="26"/>
    </location>
</feature>
<evidence type="ECO:0000313" key="2">
    <source>
        <dbReference type="EMBL" id="JAD44571.1"/>
    </source>
</evidence>
<reference evidence="2" key="2">
    <citation type="journal article" date="2015" name="Data Brief">
        <title>Shoot transcriptome of the giant reed, Arundo donax.</title>
        <authorList>
            <person name="Barrero R.A."/>
            <person name="Guerrero F.D."/>
            <person name="Moolhuijzen P."/>
            <person name="Goolsby J.A."/>
            <person name="Tidwell J."/>
            <person name="Bellgard S.E."/>
            <person name="Bellgard M.I."/>
        </authorList>
    </citation>
    <scope>NUCLEOTIDE SEQUENCE</scope>
    <source>
        <tissue evidence="2">Shoot tissue taken approximately 20 cm above the soil surface</tissue>
    </source>
</reference>
<sequence>MSGMSARSSALERPRRSRGFSHEKAS</sequence>
<evidence type="ECO:0000256" key="1">
    <source>
        <dbReference type="SAM" id="MobiDB-lite"/>
    </source>
</evidence>
<dbReference type="AlphaFoldDB" id="A0A0A9A0G5"/>
<proteinExistence type="predicted"/>
<feature type="compositionally biased region" description="Basic and acidic residues" evidence="1">
    <location>
        <begin position="10"/>
        <end position="26"/>
    </location>
</feature>
<name>A0A0A9A0G5_ARUDO</name>
<protein>
    <submittedName>
        <fullName evidence="2">MRP1</fullName>
    </submittedName>
</protein>
<accession>A0A0A9A0G5</accession>
<dbReference type="EMBL" id="GBRH01253324">
    <property type="protein sequence ID" value="JAD44571.1"/>
    <property type="molecule type" value="Transcribed_RNA"/>
</dbReference>